<evidence type="ECO:0000313" key="4">
    <source>
        <dbReference type="EMBL" id="PIC13409.1"/>
    </source>
</evidence>
<keyword evidence="1" id="KW-0175">Coiled coil</keyword>
<evidence type="ECO:0000259" key="3">
    <source>
        <dbReference type="Pfam" id="PF00646"/>
    </source>
</evidence>
<dbReference type="Proteomes" id="UP000230233">
    <property type="component" value="Unassembled WGS sequence"/>
</dbReference>
<dbReference type="OrthoDB" id="5824619at2759"/>
<keyword evidence="2" id="KW-0472">Membrane</keyword>
<keyword evidence="2" id="KW-0812">Transmembrane</keyword>
<feature type="transmembrane region" description="Helical" evidence="2">
    <location>
        <begin position="7"/>
        <end position="24"/>
    </location>
</feature>
<feature type="domain" description="F-box" evidence="3">
    <location>
        <begin position="43"/>
        <end position="84"/>
    </location>
</feature>
<dbReference type="EMBL" id="PDUG01000013">
    <property type="protein sequence ID" value="PIC13409.1"/>
    <property type="molecule type" value="Genomic_DNA"/>
</dbReference>
<dbReference type="PANTHER" id="PTHR35366:SF3">
    <property type="entry name" value="CW-TYPE DOMAIN-CONTAINING PROTEIN"/>
    <property type="match status" value="1"/>
</dbReference>
<evidence type="ECO:0000256" key="2">
    <source>
        <dbReference type="SAM" id="Phobius"/>
    </source>
</evidence>
<dbReference type="Pfam" id="PF00646">
    <property type="entry name" value="F-box"/>
    <property type="match status" value="1"/>
</dbReference>
<organism evidence="4 5">
    <name type="scientific">Caenorhabditis nigoni</name>
    <dbReference type="NCBI Taxonomy" id="1611254"/>
    <lineage>
        <taxon>Eukaryota</taxon>
        <taxon>Metazoa</taxon>
        <taxon>Ecdysozoa</taxon>
        <taxon>Nematoda</taxon>
        <taxon>Chromadorea</taxon>
        <taxon>Rhabditida</taxon>
        <taxon>Rhabditina</taxon>
        <taxon>Rhabditomorpha</taxon>
        <taxon>Rhabditoidea</taxon>
        <taxon>Rhabditidae</taxon>
        <taxon>Peloderinae</taxon>
        <taxon>Caenorhabditis</taxon>
    </lineage>
</organism>
<dbReference type="AlphaFoldDB" id="A0A2G5SES1"/>
<proteinExistence type="predicted"/>
<accession>A0A2G5SES1</accession>
<comment type="caution">
    <text evidence="4">The sequence shown here is derived from an EMBL/GenBank/DDBJ whole genome shotgun (WGS) entry which is preliminary data.</text>
</comment>
<reference evidence="5" key="1">
    <citation type="submission" date="2017-10" db="EMBL/GenBank/DDBJ databases">
        <title>Rapid genome shrinkage in a self-fertile nematode reveals novel sperm competition proteins.</title>
        <authorList>
            <person name="Yin D."/>
            <person name="Schwarz E.M."/>
            <person name="Thomas C.G."/>
            <person name="Felde R.L."/>
            <person name="Korf I.F."/>
            <person name="Cutter A.D."/>
            <person name="Schartner C.M."/>
            <person name="Ralston E.J."/>
            <person name="Meyer B.J."/>
            <person name="Haag E.S."/>
        </authorList>
    </citation>
    <scope>NUCLEOTIDE SEQUENCE [LARGE SCALE GENOMIC DNA]</scope>
    <source>
        <strain evidence="5">JU1422</strain>
    </source>
</reference>
<feature type="coiled-coil region" evidence="1">
    <location>
        <begin position="420"/>
        <end position="447"/>
    </location>
</feature>
<dbReference type="InterPro" id="IPR001810">
    <property type="entry name" value="F-box_dom"/>
</dbReference>
<sequence>MFDFLEFLEFLVFFGVSIFIGQFLKKQIFLEKSLLAGPKMASWNQLSVETKQEVIQYLDLMSRNAMKSVSRLDREIVNSVDFYVPRVRLSSSKPEGSTAKSGYTESNYLIHIYTGIEKFLRVEIVTEKNGVMVYRMENTYNRSEGVSKAIPTIDSFPLAIKILKSLFTHPSITLGALEFELDDLPVPQQQSNAGYIIRYLDGEMFRTKTLITNYCTNPEFDMMIFHNILDLDVIEEIRNDGIRWDTEWLHPKKMSDFTLPSNAETEGPLAEAQKLVHVPSYESHIWLADNRAHQFDALAERARQRGGFATIRFHNDELWVQQKHPIEQINEYVQVKRIAVPPCPYVIRWNKSKCGYWTHMTTLEYEEKCLDYFKNEKCGLRYLCKNCTDPFQYWFYQQLPRRFIHEPKWAKNGLNSEYTEEEKQEILQKMTEQLAKDEKKNKKKENGEKKKAVKSWGFRKSLYPKPAPKFIPGVDFDDIESLVKQRKAFKVNMDFKTFKVNKTSWIHESEIPSYAMDVSEPCEEYTKALLDALDGLILRRNSIEN</sequence>
<gene>
    <name evidence="4" type="ORF">B9Z55_027790</name>
</gene>
<keyword evidence="5" id="KW-1185">Reference proteome</keyword>
<name>A0A2G5SES1_9PELO</name>
<protein>
    <recommendedName>
        <fullName evidence="3">F-box domain-containing protein</fullName>
    </recommendedName>
</protein>
<evidence type="ECO:0000256" key="1">
    <source>
        <dbReference type="SAM" id="Coils"/>
    </source>
</evidence>
<dbReference type="PANTHER" id="PTHR35366">
    <property type="entry name" value="PROTEIN CBG18620"/>
    <property type="match status" value="1"/>
</dbReference>
<keyword evidence="2" id="KW-1133">Transmembrane helix</keyword>
<evidence type="ECO:0000313" key="5">
    <source>
        <dbReference type="Proteomes" id="UP000230233"/>
    </source>
</evidence>